<sequence length="259" mass="29799">MDCSQSFCGRYDKMGEKEVIKERIAWLYPLASIIEDAAAEVDAEMSREKYNDVQKRNTRSVRINMRVREKWKASQADNPWVLIDASYFHLRDRVTGMYVELHPALWGKMSVVKPANTEASCIRFRQSACRSADEMQFCIGDDGTMVPDLSGVSGQLIWKEEDGEVVVWFFKPLDGEKHLSAFDCPVLRDRDSIEGMRFERAQENQFMLDELQENIDEDIASHPESEENPIDEARSVSKETGDSSTPDDNVDRNRENKKE</sequence>
<organism evidence="2 3">
    <name type="scientific">Bifidobacterium pseudolongum PV8-2</name>
    <dbReference type="NCBI Taxonomy" id="1447715"/>
    <lineage>
        <taxon>Bacteria</taxon>
        <taxon>Bacillati</taxon>
        <taxon>Actinomycetota</taxon>
        <taxon>Actinomycetes</taxon>
        <taxon>Bifidobacteriales</taxon>
        <taxon>Bifidobacteriaceae</taxon>
        <taxon>Bifidobacterium</taxon>
    </lineage>
</organism>
<evidence type="ECO:0000313" key="2">
    <source>
        <dbReference type="EMBL" id="AIZ17076.1"/>
    </source>
</evidence>
<evidence type="ECO:0000256" key="1">
    <source>
        <dbReference type="SAM" id="MobiDB-lite"/>
    </source>
</evidence>
<dbReference type="KEGG" id="bpsp:AH67_05395"/>
<feature type="compositionally biased region" description="Basic and acidic residues" evidence="1">
    <location>
        <begin position="249"/>
        <end position="259"/>
    </location>
</feature>
<reference evidence="2 3" key="1">
    <citation type="journal article" date="2015" name="Genome Announc.">
        <title>Bifidobacterium pseudolongum Strain PV8-2, Isolated from a Stool Sample of an Anemic Kenyan Infant.</title>
        <authorList>
            <person name="Vazquez-Gutierrez P."/>
            <person name="Lacroix C."/>
            <person name="Chassard C."/>
            <person name="Klumpp J."/>
            <person name="Stevens M.J."/>
            <person name="Jans C."/>
        </authorList>
    </citation>
    <scope>NUCLEOTIDE SEQUENCE [LARGE SCALE GENOMIC DNA]</scope>
    <source>
        <strain evidence="2 3">PV8-2</strain>
    </source>
</reference>
<name>A0A0A7IAL9_9BIFI</name>
<gene>
    <name evidence="2" type="ORF">AH67_05395</name>
</gene>
<feature type="compositionally biased region" description="Basic and acidic residues" evidence="1">
    <location>
        <begin position="219"/>
        <end position="241"/>
    </location>
</feature>
<dbReference type="HOGENOM" id="CLU_1072258_0_0_11"/>
<protein>
    <submittedName>
        <fullName evidence="2">Uncharacterized protein</fullName>
    </submittedName>
</protein>
<dbReference type="Proteomes" id="UP000030636">
    <property type="component" value="Chromosome"/>
</dbReference>
<dbReference type="EMBL" id="CP007457">
    <property type="protein sequence ID" value="AIZ17076.1"/>
    <property type="molecule type" value="Genomic_DNA"/>
</dbReference>
<dbReference type="STRING" id="1447715.AH67_05395"/>
<keyword evidence="3" id="KW-1185">Reference proteome</keyword>
<dbReference type="AlphaFoldDB" id="A0A0A7IAL9"/>
<proteinExistence type="predicted"/>
<evidence type="ECO:0000313" key="3">
    <source>
        <dbReference type="Proteomes" id="UP000030636"/>
    </source>
</evidence>
<accession>A0A0A7IAL9</accession>
<feature type="region of interest" description="Disordered" evidence="1">
    <location>
        <begin position="215"/>
        <end position="259"/>
    </location>
</feature>